<dbReference type="CDD" id="cd04301">
    <property type="entry name" value="NAT_SF"/>
    <property type="match status" value="1"/>
</dbReference>
<evidence type="ECO:0000313" key="4">
    <source>
        <dbReference type="EMBL" id="AXC51283.1"/>
    </source>
</evidence>
<dbReference type="SUPFAM" id="SSF55729">
    <property type="entry name" value="Acyl-CoA N-acyltransferases (Nat)"/>
    <property type="match status" value="1"/>
</dbReference>
<dbReference type="GO" id="GO:0016747">
    <property type="term" value="F:acyltransferase activity, transferring groups other than amino-acyl groups"/>
    <property type="evidence" value="ECO:0007669"/>
    <property type="project" value="InterPro"/>
</dbReference>
<evidence type="ECO:0000313" key="5">
    <source>
        <dbReference type="Proteomes" id="UP000252023"/>
    </source>
</evidence>
<organism evidence="4 5">
    <name type="scientific">Paracoccus suum</name>
    <dbReference type="NCBI Taxonomy" id="2259340"/>
    <lineage>
        <taxon>Bacteria</taxon>
        <taxon>Pseudomonadati</taxon>
        <taxon>Pseudomonadota</taxon>
        <taxon>Alphaproteobacteria</taxon>
        <taxon>Rhodobacterales</taxon>
        <taxon>Paracoccaceae</taxon>
        <taxon>Paracoccus</taxon>
    </lineage>
</organism>
<accession>A0A344PPH8</accession>
<sequence length="150" mass="17270">MSVTIRPVEAADKAEWQRLFEGYQLYYERPDLPQEFYDTAFARLMARDPRDFAGLVAVGDEGHLLGLTHYVFHPHMWRPEGVCYLQDLFTKPEARGQGVARALIEAVYAAADNAGVPSVYWLTQEFNYAGRMLYDKVATRTPFIRYNRAL</sequence>
<gene>
    <name evidence="4" type="ORF">DRW48_12920</name>
</gene>
<proteinExistence type="predicted"/>
<dbReference type="InterPro" id="IPR016181">
    <property type="entry name" value="Acyl_CoA_acyltransferase"/>
</dbReference>
<dbReference type="Proteomes" id="UP000252023">
    <property type="component" value="Chromosome"/>
</dbReference>
<evidence type="ECO:0000259" key="3">
    <source>
        <dbReference type="PROSITE" id="PS51186"/>
    </source>
</evidence>
<dbReference type="InterPro" id="IPR050832">
    <property type="entry name" value="Bact_Acetyltransf"/>
</dbReference>
<dbReference type="KEGG" id="pars:DRW48_12920"/>
<feature type="domain" description="N-acetyltransferase" evidence="3">
    <location>
        <begin position="3"/>
        <end position="150"/>
    </location>
</feature>
<dbReference type="RefSeq" id="WP_114077569.1">
    <property type="nucleotide sequence ID" value="NZ_CP030918.1"/>
</dbReference>
<keyword evidence="5" id="KW-1185">Reference proteome</keyword>
<dbReference type="PROSITE" id="PS51186">
    <property type="entry name" value="GNAT"/>
    <property type="match status" value="1"/>
</dbReference>
<reference evidence="5" key="1">
    <citation type="submission" date="2018-07" db="EMBL/GenBank/DDBJ databases">
        <title>Genome sequencing of Paracoccus sp. SC2-6.</title>
        <authorList>
            <person name="Heo J."/>
            <person name="Kim S.-J."/>
            <person name="Kwon S.-W."/>
        </authorList>
    </citation>
    <scope>NUCLEOTIDE SEQUENCE [LARGE SCALE GENOMIC DNA]</scope>
    <source>
        <strain evidence="5">SC2-6</strain>
    </source>
</reference>
<dbReference type="AlphaFoldDB" id="A0A344PPH8"/>
<evidence type="ECO:0000256" key="1">
    <source>
        <dbReference type="ARBA" id="ARBA00022679"/>
    </source>
</evidence>
<evidence type="ECO:0000256" key="2">
    <source>
        <dbReference type="ARBA" id="ARBA00023315"/>
    </source>
</evidence>
<dbReference type="OrthoDB" id="9805924at2"/>
<keyword evidence="1 4" id="KW-0808">Transferase</keyword>
<protein>
    <submittedName>
        <fullName evidence="4">GNAT family N-acetyltransferase</fullName>
    </submittedName>
</protein>
<dbReference type="PANTHER" id="PTHR43877">
    <property type="entry name" value="AMINOALKYLPHOSPHONATE N-ACETYLTRANSFERASE-RELATED-RELATED"/>
    <property type="match status" value="1"/>
</dbReference>
<dbReference type="Gene3D" id="3.40.630.30">
    <property type="match status" value="1"/>
</dbReference>
<name>A0A344PPH8_9RHOB</name>
<dbReference type="EMBL" id="CP030918">
    <property type="protein sequence ID" value="AXC51283.1"/>
    <property type="molecule type" value="Genomic_DNA"/>
</dbReference>
<keyword evidence="2" id="KW-0012">Acyltransferase</keyword>
<dbReference type="InterPro" id="IPR000182">
    <property type="entry name" value="GNAT_dom"/>
</dbReference>
<dbReference type="Pfam" id="PF00583">
    <property type="entry name" value="Acetyltransf_1"/>
    <property type="match status" value="1"/>
</dbReference>